<dbReference type="GO" id="GO:0005634">
    <property type="term" value="C:nucleus"/>
    <property type="evidence" value="ECO:0007669"/>
    <property type="project" value="TreeGrafter"/>
</dbReference>
<evidence type="ECO:0000313" key="4">
    <source>
        <dbReference type="EMBL" id="JAV23323.1"/>
    </source>
</evidence>
<dbReference type="PANTHER" id="PTHR12925:SF0">
    <property type="entry name" value="PROTEIN HIKESHI"/>
    <property type="match status" value="1"/>
</dbReference>
<dbReference type="Pfam" id="PF05603">
    <property type="entry name" value="Hikeshi-like_N"/>
    <property type="match status" value="1"/>
</dbReference>
<dbReference type="AlphaFoldDB" id="A0A1Q3F729"/>
<evidence type="ECO:0000256" key="1">
    <source>
        <dbReference type="ARBA" id="ARBA00006623"/>
    </source>
</evidence>
<dbReference type="GO" id="GO:0061608">
    <property type="term" value="F:nuclear import signal receptor activity"/>
    <property type="evidence" value="ECO:0007669"/>
    <property type="project" value="TreeGrafter"/>
</dbReference>
<name>A0A1Q3F729_CULTA</name>
<dbReference type="InterPro" id="IPR048364">
    <property type="entry name" value="Hikeshi-like_C"/>
</dbReference>
<dbReference type="EMBL" id="GFDL01011722">
    <property type="protein sequence ID" value="JAV23323.1"/>
    <property type="molecule type" value="Transcribed_RNA"/>
</dbReference>
<evidence type="ECO:0000259" key="2">
    <source>
        <dbReference type="Pfam" id="PF05603"/>
    </source>
</evidence>
<dbReference type="InterPro" id="IPR008493">
    <property type="entry name" value="Hikeshi-like_N"/>
</dbReference>
<feature type="domain" description="Hikeshi-like C-terminal" evidence="3">
    <location>
        <begin position="141"/>
        <end position="198"/>
    </location>
</feature>
<dbReference type="GO" id="GO:0030544">
    <property type="term" value="F:Hsp70 protein binding"/>
    <property type="evidence" value="ECO:0007669"/>
    <property type="project" value="TreeGrafter"/>
</dbReference>
<dbReference type="InterPro" id="IPR031318">
    <property type="entry name" value="OPI10"/>
</dbReference>
<sequence length="199" mass="22178">MLNALGVIVSGRLVQTDFQQITDSQFLLNIPEADNVNHVVVFLTGTVPFPDGMAGAVYFSWPDPNAPPCWQLLGYISNTKPSAIFKISQLKKLDQMATNGTTNVFGTNLPISHIAQIGVSIEPEASLLQQTPATTSTDTYYQFGQKMIQNFFNFVSSFSVTQSQMVPNPSETFVPLSTVQTWFTNFERRLQQNPNFWKS</sequence>
<comment type="similarity">
    <text evidence="1">Belongs to the OPI10 family.</text>
</comment>
<reference evidence="4" key="1">
    <citation type="submission" date="2017-01" db="EMBL/GenBank/DDBJ databases">
        <title>A deep insight into the sialotranscriptome of adult male and female Cluex tarsalis mosquitoes.</title>
        <authorList>
            <person name="Ribeiro J.M."/>
            <person name="Moreira F."/>
            <person name="Bernard K.A."/>
            <person name="Calvo E."/>
        </authorList>
    </citation>
    <scope>NUCLEOTIDE SEQUENCE</scope>
    <source>
        <strain evidence="4">Kern County</strain>
        <tissue evidence="4">Salivary glands</tissue>
    </source>
</reference>
<dbReference type="GO" id="GO:0005829">
    <property type="term" value="C:cytosol"/>
    <property type="evidence" value="ECO:0007669"/>
    <property type="project" value="TreeGrafter"/>
</dbReference>
<protein>
    <submittedName>
        <fullName evidence="4">Uncharacterized protein</fullName>
    </submittedName>
</protein>
<dbReference type="PANTHER" id="PTHR12925">
    <property type="entry name" value="HIKESHI FAMILY MEMBER"/>
    <property type="match status" value="1"/>
</dbReference>
<accession>A0A1Q3F729</accession>
<feature type="domain" description="Hikeshi-like N-terminal" evidence="2">
    <location>
        <begin position="8"/>
        <end position="135"/>
    </location>
</feature>
<evidence type="ECO:0000259" key="3">
    <source>
        <dbReference type="Pfam" id="PF21057"/>
    </source>
</evidence>
<proteinExistence type="inferred from homology"/>
<organism evidence="4">
    <name type="scientific">Culex tarsalis</name>
    <name type="common">Encephalitis mosquito</name>
    <dbReference type="NCBI Taxonomy" id="7177"/>
    <lineage>
        <taxon>Eukaryota</taxon>
        <taxon>Metazoa</taxon>
        <taxon>Ecdysozoa</taxon>
        <taxon>Arthropoda</taxon>
        <taxon>Hexapoda</taxon>
        <taxon>Insecta</taxon>
        <taxon>Pterygota</taxon>
        <taxon>Neoptera</taxon>
        <taxon>Endopterygota</taxon>
        <taxon>Diptera</taxon>
        <taxon>Nematocera</taxon>
        <taxon>Culicoidea</taxon>
        <taxon>Culicidae</taxon>
        <taxon>Culicinae</taxon>
        <taxon>Culicini</taxon>
        <taxon>Culex</taxon>
        <taxon>Culex</taxon>
    </lineage>
</organism>
<dbReference type="Pfam" id="PF21057">
    <property type="entry name" value="Hikeshi-like_C"/>
    <property type="match status" value="1"/>
</dbReference>
<dbReference type="GO" id="GO:0006606">
    <property type="term" value="P:protein import into nucleus"/>
    <property type="evidence" value="ECO:0007669"/>
    <property type="project" value="TreeGrafter"/>
</dbReference>